<dbReference type="RefSeq" id="WP_158926786.1">
    <property type="nucleotide sequence ID" value="NZ_CP047020.1"/>
</dbReference>
<reference evidence="2 3" key="1">
    <citation type="submission" date="2019-12" db="EMBL/GenBank/DDBJ databases">
        <title>Streptomyces sp. strain T44 isolated from rhizosphere soil of Broussonetia papyrifera.</title>
        <authorList>
            <person name="Mo P."/>
        </authorList>
    </citation>
    <scope>NUCLEOTIDE SEQUENCE [LARGE SCALE GENOMIC DNA]</scope>
    <source>
        <strain evidence="2 3">T44</strain>
    </source>
</reference>
<dbReference type="Proteomes" id="UP000436138">
    <property type="component" value="Chromosome"/>
</dbReference>
<evidence type="ECO:0000313" key="3">
    <source>
        <dbReference type="Proteomes" id="UP000436138"/>
    </source>
</evidence>
<feature type="compositionally biased region" description="Polar residues" evidence="1">
    <location>
        <begin position="94"/>
        <end position="105"/>
    </location>
</feature>
<gene>
    <name evidence="2" type="ORF">GQF42_35420</name>
</gene>
<dbReference type="KEGG" id="sbro:GQF42_35420"/>
<dbReference type="EMBL" id="CP047020">
    <property type="protein sequence ID" value="QHA07880.1"/>
    <property type="molecule type" value="Genomic_DNA"/>
</dbReference>
<sequence>MIGSYTEDRTDPYYVLAGATPVLVHNCDISMDEAVNRAVAHVGDNATVVRSGSGGVQFMSVTTDEAGNAVRKIARFDVNPNSAHVQKLGPHLNLETQINGRTVTSGPLKDPHTPIDPSTIRPGDYWP</sequence>
<keyword evidence="3" id="KW-1185">Reference proteome</keyword>
<protein>
    <recommendedName>
        <fullName evidence="4">Intein C-terminal splicing domain-containing protein</fullName>
    </recommendedName>
</protein>
<feature type="region of interest" description="Disordered" evidence="1">
    <location>
        <begin position="93"/>
        <end position="127"/>
    </location>
</feature>
<evidence type="ECO:0008006" key="4">
    <source>
        <dbReference type="Google" id="ProtNLM"/>
    </source>
</evidence>
<name>A0A6I6ND11_9ACTN</name>
<evidence type="ECO:0000256" key="1">
    <source>
        <dbReference type="SAM" id="MobiDB-lite"/>
    </source>
</evidence>
<evidence type="ECO:0000313" key="2">
    <source>
        <dbReference type="EMBL" id="QHA07880.1"/>
    </source>
</evidence>
<dbReference type="AlphaFoldDB" id="A0A6I6ND11"/>
<organism evidence="2 3">
    <name type="scientific">Streptomyces broussonetiae</name>
    <dbReference type="NCBI Taxonomy" id="2686304"/>
    <lineage>
        <taxon>Bacteria</taxon>
        <taxon>Bacillati</taxon>
        <taxon>Actinomycetota</taxon>
        <taxon>Actinomycetes</taxon>
        <taxon>Kitasatosporales</taxon>
        <taxon>Streptomycetaceae</taxon>
        <taxon>Streptomyces</taxon>
    </lineage>
</organism>
<accession>A0A6I6ND11</accession>
<proteinExistence type="predicted"/>